<keyword evidence="2 3" id="KW-0040">ANK repeat</keyword>
<protein>
    <submittedName>
        <fullName evidence="6">Uncharacterized protein</fullName>
    </submittedName>
</protein>
<dbReference type="RefSeq" id="XP_040564355.1">
    <property type="nucleotide sequence ID" value="XM_040708421.2"/>
</dbReference>
<feature type="coiled-coil region" evidence="4">
    <location>
        <begin position="481"/>
        <end position="526"/>
    </location>
</feature>
<keyword evidence="4" id="KW-0175">Coiled coil</keyword>
<evidence type="ECO:0000313" key="6">
    <source>
        <dbReference type="EMBL" id="CDW24838.1"/>
    </source>
</evidence>
<keyword evidence="1" id="KW-0677">Repeat</keyword>
<feature type="repeat" description="ANK" evidence="3">
    <location>
        <begin position="74"/>
        <end position="106"/>
    </location>
</feature>
<dbReference type="Gene3D" id="1.25.40.20">
    <property type="entry name" value="Ankyrin repeat-containing domain"/>
    <property type="match status" value="1"/>
</dbReference>
<dbReference type="PANTHER" id="PTHR24171">
    <property type="entry name" value="ANKYRIN REPEAT DOMAIN-CONTAINING PROTEIN 39-RELATED"/>
    <property type="match status" value="1"/>
</dbReference>
<dbReference type="PROSITE" id="PS50088">
    <property type="entry name" value="ANK_REPEAT"/>
    <property type="match status" value="3"/>
</dbReference>
<dbReference type="AlphaFoldDB" id="A0A0K2TFQ8"/>
<dbReference type="InterPro" id="IPR002110">
    <property type="entry name" value="Ankyrin_rpt"/>
</dbReference>
<feature type="region of interest" description="Disordered" evidence="5">
    <location>
        <begin position="224"/>
        <end position="244"/>
    </location>
</feature>
<dbReference type="Pfam" id="PF12796">
    <property type="entry name" value="Ank_2"/>
    <property type="match status" value="2"/>
</dbReference>
<reference evidence="6" key="1">
    <citation type="submission" date="2014-05" db="EMBL/GenBank/DDBJ databases">
        <authorList>
            <person name="Chronopoulou M."/>
        </authorList>
    </citation>
    <scope>NUCLEOTIDE SEQUENCE</scope>
    <source>
        <tissue evidence="6">Whole organism</tissue>
    </source>
</reference>
<dbReference type="PROSITE" id="PS50297">
    <property type="entry name" value="ANK_REP_REGION"/>
    <property type="match status" value="3"/>
</dbReference>
<dbReference type="KEGG" id="lsm:121114444"/>
<evidence type="ECO:0000256" key="4">
    <source>
        <dbReference type="SAM" id="Coils"/>
    </source>
</evidence>
<dbReference type="SMART" id="SM00248">
    <property type="entry name" value="ANK"/>
    <property type="match status" value="4"/>
</dbReference>
<proteinExistence type="predicted"/>
<evidence type="ECO:0000256" key="1">
    <source>
        <dbReference type="ARBA" id="ARBA00022737"/>
    </source>
</evidence>
<dbReference type="SUPFAM" id="SSF48403">
    <property type="entry name" value="Ankyrin repeat"/>
    <property type="match status" value="1"/>
</dbReference>
<dbReference type="GeneID" id="121114444"/>
<name>A0A0K2TFQ8_LEPSM</name>
<evidence type="ECO:0000256" key="3">
    <source>
        <dbReference type="PROSITE-ProRule" id="PRU00023"/>
    </source>
</evidence>
<dbReference type="InterPro" id="IPR036770">
    <property type="entry name" value="Ankyrin_rpt-contain_sf"/>
</dbReference>
<sequence length="528" mass="56601">MDVGRNSVYVHGFNESLTQDLAASNGGGAGISNEGANISLVELGKRLLSACQEGEDDEVRDLMSKGAPFTTDWLGTSPLHLSALNGHLGTVKVLLRAGISRDARTKVDKTPLHFAAQDGHTEIVEALLKHGADVDALDMLHMTPLHWAVERGNVSTVEMILRYGGSTNIESKFDKTPLEIASDNGRPDIFEMLQNAQQFRNFAMDQAESDAATMAATRSIMLDDPQDEDPLPSPTHEAVPAASQQEVVATGRNDTQNEALKLLEAQGITLLPEDPGGLTLNDGQSIELTEAGKLAFGIQSTAITPVSTAPKLVTTSTTKPTTITVSNVVKRKIAVTPVANNNRPTITKVVSLKSAPIGVSRTISSASISGLGNTTLTSKPTKTRVITLTPQQFAAIKSNNVSSISNIITGDKRKLPSVTTTSINTTGITSSVSSLNSDTRKIRIVPIKINSSSSVSNSSSFKPQIVSAIPKTLTTRVLSESESLKRQLEEARKAAESYKEELRKKEEEANRLKEQLESLYGNTQQQHC</sequence>
<evidence type="ECO:0000256" key="2">
    <source>
        <dbReference type="ARBA" id="ARBA00023043"/>
    </source>
</evidence>
<dbReference type="OrthoDB" id="427518at2759"/>
<dbReference type="PRINTS" id="PR01415">
    <property type="entry name" value="ANKYRIN"/>
</dbReference>
<organism evidence="6">
    <name type="scientific">Lepeophtheirus salmonis</name>
    <name type="common">Salmon louse</name>
    <name type="synonym">Caligus salmonis</name>
    <dbReference type="NCBI Taxonomy" id="72036"/>
    <lineage>
        <taxon>Eukaryota</taxon>
        <taxon>Metazoa</taxon>
        <taxon>Ecdysozoa</taxon>
        <taxon>Arthropoda</taxon>
        <taxon>Crustacea</taxon>
        <taxon>Multicrustacea</taxon>
        <taxon>Hexanauplia</taxon>
        <taxon>Copepoda</taxon>
        <taxon>Siphonostomatoida</taxon>
        <taxon>Caligidae</taxon>
        <taxon>Lepeophtheirus</taxon>
    </lineage>
</organism>
<feature type="repeat" description="ANK" evidence="3">
    <location>
        <begin position="107"/>
        <end position="139"/>
    </location>
</feature>
<evidence type="ECO:0000256" key="5">
    <source>
        <dbReference type="SAM" id="MobiDB-lite"/>
    </source>
</evidence>
<feature type="repeat" description="ANK" evidence="3">
    <location>
        <begin position="140"/>
        <end position="172"/>
    </location>
</feature>
<dbReference type="EMBL" id="HACA01007477">
    <property type="protein sequence ID" value="CDW24838.1"/>
    <property type="molecule type" value="Transcribed_RNA"/>
</dbReference>
<accession>A0A0K2TFQ8</accession>